<dbReference type="Pfam" id="PF02045">
    <property type="entry name" value="CBFB_NFYA"/>
    <property type="match status" value="1"/>
</dbReference>
<dbReference type="PANTHER" id="PTHR12632">
    <property type="entry name" value="TRANSCRIPTION FACTOR NF-Y ALPHA-RELATED"/>
    <property type="match status" value="1"/>
</dbReference>
<keyword evidence="2 8" id="KW-0805">Transcription regulation</keyword>
<dbReference type="AlphaFoldDB" id="A0AAN7RA43"/>
<evidence type="ECO:0000256" key="2">
    <source>
        <dbReference type="ARBA" id="ARBA00023015"/>
    </source>
</evidence>
<sequence>MSKKVGAFSFEPRWHGMRRDGTSEPAKEGSVDFPSFKTIDSGSKTINPEKRATFEEINAAKLSGVDVVPRQVRLALSASLGANADGPSGSQQQPSQQVSPLFRPSATTFGLVQPTTQELPDNSKTHILSAGEHSSVVLPLRVVEKPVYVNAKQYHAILRRRQTRAKAELENRLIKDRKPYLHESRHLHAMRRARGCGGRFLNTKKVHDGASSSNGSTTRHRIASSKKSGSAQTVIGSSSSQSLPFKLFLGSPQATSNDKIPFELSLGNRSSENGAAKAKK</sequence>
<dbReference type="GO" id="GO:0016602">
    <property type="term" value="C:CCAAT-binding factor complex"/>
    <property type="evidence" value="ECO:0007669"/>
    <property type="project" value="InterPro"/>
</dbReference>
<dbReference type="GO" id="GO:0003700">
    <property type="term" value="F:DNA-binding transcription factor activity"/>
    <property type="evidence" value="ECO:0007669"/>
    <property type="project" value="UniProtKB-UniRule"/>
</dbReference>
<dbReference type="PRINTS" id="PR00616">
    <property type="entry name" value="CCAATSUBUNTB"/>
</dbReference>
<organism evidence="10 11">
    <name type="scientific">Trapa natans</name>
    <name type="common">Water chestnut</name>
    <dbReference type="NCBI Taxonomy" id="22666"/>
    <lineage>
        <taxon>Eukaryota</taxon>
        <taxon>Viridiplantae</taxon>
        <taxon>Streptophyta</taxon>
        <taxon>Embryophyta</taxon>
        <taxon>Tracheophyta</taxon>
        <taxon>Spermatophyta</taxon>
        <taxon>Magnoliopsida</taxon>
        <taxon>eudicotyledons</taxon>
        <taxon>Gunneridae</taxon>
        <taxon>Pentapetalae</taxon>
        <taxon>rosids</taxon>
        <taxon>malvids</taxon>
        <taxon>Myrtales</taxon>
        <taxon>Lythraceae</taxon>
        <taxon>Trapa</taxon>
    </lineage>
</organism>
<dbReference type="PROSITE" id="PS00686">
    <property type="entry name" value="NFYA_HAP2_1"/>
    <property type="match status" value="1"/>
</dbReference>
<keyword evidence="3 8" id="KW-0238">DNA-binding</keyword>
<evidence type="ECO:0000256" key="1">
    <source>
        <dbReference type="ARBA" id="ARBA00004123"/>
    </source>
</evidence>
<comment type="similarity">
    <text evidence="8">Belongs to the NFYA/HAP2 subunit family.</text>
</comment>
<name>A0AAN7RA43_TRANT</name>
<evidence type="ECO:0000256" key="8">
    <source>
        <dbReference type="RuleBase" id="RU367155"/>
    </source>
</evidence>
<dbReference type="PROSITE" id="PS51152">
    <property type="entry name" value="NFYA_HAP2_2"/>
    <property type="match status" value="1"/>
</dbReference>
<dbReference type="GO" id="GO:0003677">
    <property type="term" value="F:DNA binding"/>
    <property type="evidence" value="ECO:0007669"/>
    <property type="project" value="UniProtKB-KW"/>
</dbReference>
<dbReference type="Gene3D" id="6.10.250.2430">
    <property type="match status" value="1"/>
</dbReference>
<evidence type="ECO:0000256" key="3">
    <source>
        <dbReference type="ARBA" id="ARBA00023125"/>
    </source>
</evidence>
<comment type="caution">
    <text evidence="10">The sequence shown here is derived from an EMBL/GenBank/DDBJ whole genome shotgun (WGS) entry which is preliminary data.</text>
</comment>
<dbReference type="SMART" id="SM00521">
    <property type="entry name" value="CBF"/>
    <property type="match status" value="1"/>
</dbReference>
<evidence type="ECO:0000256" key="5">
    <source>
        <dbReference type="ARBA" id="ARBA00023163"/>
    </source>
</evidence>
<keyword evidence="5 8" id="KW-0804">Transcription</keyword>
<feature type="region of interest" description="Disordered" evidence="9">
    <location>
        <begin position="200"/>
        <end position="280"/>
    </location>
</feature>
<evidence type="ECO:0000313" key="11">
    <source>
        <dbReference type="Proteomes" id="UP001346149"/>
    </source>
</evidence>
<evidence type="ECO:0000256" key="9">
    <source>
        <dbReference type="SAM" id="MobiDB-lite"/>
    </source>
</evidence>
<dbReference type="InterPro" id="IPR018362">
    <property type="entry name" value="CCAAT-binding_factor_CS"/>
</dbReference>
<feature type="compositionally biased region" description="Polar residues" evidence="9">
    <location>
        <begin position="225"/>
        <end position="243"/>
    </location>
</feature>
<comment type="subunit">
    <text evidence="7">Heterotrimeric transcription factor composed of three components, NF-YA, NF-YB and NF-YC. NF-YB and NF-YC must interact and dimerize for NF-YA association and DNA binding.</text>
</comment>
<keyword evidence="11" id="KW-1185">Reference proteome</keyword>
<comment type="function">
    <text evidence="8">Component of the sequence-specific heterotrimeric transcription factor (NF-Y) which specifically recognizes a 5'-CCAAT-3' box motif found in the promoters of its target genes.</text>
</comment>
<feature type="compositionally biased region" description="Basic and acidic residues" evidence="9">
    <location>
        <begin position="12"/>
        <end position="30"/>
    </location>
</feature>
<comment type="subcellular location">
    <subcellularLocation>
        <location evidence="1 8">Nucleus</location>
    </subcellularLocation>
</comment>
<feature type="region of interest" description="Disordered" evidence="9">
    <location>
        <begin position="1"/>
        <end position="45"/>
    </location>
</feature>
<evidence type="ECO:0000256" key="6">
    <source>
        <dbReference type="ARBA" id="ARBA00023242"/>
    </source>
</evidence>
<protein>
    <recommendedName>
        <fullName evidence="8">Nuclear transcription factor Y subunit</fullName>
    </recommendedName>
</protein>
<proteinExistence type="inferred from homology"/>
<evidence type="ECO:0000256" key="7">
    <source>
        <dbReference type="ARBA" id="ARBA00025911"/>
    </source>
</evidence>
<accession>A0AAN7RA43</accession>
<keyword evidence="6 8" id="KW-0539">Nucleus</keyword>
<gene>
    <name evidence="10" type="ORF">SAY86_029925</name>
</gene>
<reference evidence="10 11" key="1">
    <citation type="journal article" date="2023" name="Hortic Res">
        <title>Pangenome of water caltrop reveals structural variations and asymmetric subgenome divergence after allopolyploidization.</title>
        <authorList>
            <person name="Zhang X."/>
            <person name="Chen Y."/>
            <person name="Wang L."/>
            <person name="Yuan Y."/>
            <person name="Fang M."/>
            <person name="Shi L."/>
            <person name="Lu R."/>
            <person name="Comes H.P."/>
            <person name="Ma Y."/>
            <person name="Chen Y."/>
            <person name="Huang G."/>
            <person name="Zhou Y."/>
            <person name="Zheng Z."/>
            <person name="Qiu Y."/>
        </authorList>
    </citation>
    <scope>NUCLEOTIDE SEQUENCE [LARGE SCALE GENOMIC DNA]</scope>
    <source>
        <strain evidence="10">F231</strain>
    </source>
</reference>
<dbReference type="Proteomes" id="UP001346149">
    <property type="component" value="Unassembled WGS sequence"/>
</dbReference>
<keyword evidence="4" id="KW-0010">Activator</keyword>
<dbReference type="EMBL" id="JAXQNO010000005">
    <property type="protein sequence ID" value="KAK4797599.1"/>
    <property type="molecule type" value="Genomic_DNA"/>
</dbReference>
<dbReference type="InterPro" id="IPR001289">
    <property type="entry name" value="NFYA"/>
</dbReference>
<evidence type="ECO:0000313" key="10">
    <source>
        <dbReference type="EMBL" id="KAK4797599.1"/>
    </source>
</evidence>
<evidence type="ECO:0000256" key="4">
    <source>
        <dbReference type="ARBA" id="ARBA00023159"/>
    </source>
</evidence>